<dbReference type="PROSITE" id="PS50893">
    <property type="entry name" value="ABC_TRANSPORTER_2"/>
    <property type="match status" value="1"/>
</dbReference>
<dbReference type="PANTHER" id="PTHR43514:SF10">
    <property type="entry name" value="MOLYBDENUM IMPORT ATP-BINDING PROTEIN MODC 2"/>
    <property type="match status" value="1"/>
</dbReference>
<gene>
    <name evidence="12" type="primary">modC</name>
    <name evidence="12" type="ORF">ACFQND_21270</name>
</gene>
<accession>A0ABW1U2B7</accession>
<feature type="domain" description="ABC transporter" evidence="10">
    <location>
        <begin position="1"/>
        <end position="238"/>
    </location>
</feature>
<dbReference type="InterPro" id="IPR003593">
    <property type="entry name" value="AAA+_ATPase"/>
</dbReference>
<dbReference type="InterPro" id="IPR008995">
    <property type="entry name" value="Mo/tungstate-bd_C_term_dom"/>
</dbReference>
<dbReference type="SMART" id="SM00382">
    <property type="entry name" value="AAA"/>
    <property type="match status" value="1"/>
</dbReference>
<evidence type="ECO:0000256" key="3">
    <source>
        <dbReference type="ARBA" id="ARBA00022505"/>
    </source>
</evidence>
<keyword evidence="4" id="KW-0997">Cell inner membrane</keyword>
<dbReference type="InterPro" id="IPR027417">
    <property type="entry name" value="P-loop_NTPase"/>
</dbReference>
<evidence type="ECO:0000256" key="8">
    <source>
        <dbReference type="ARBA" id="ARBA00023136"/>
    </source>
</evidence>
<dbReference type="InterPro" id="IPR003439">
    <property type="entry name" value="ABC_transporter-like_ATP-bd"/>
</dbReference>
<keyword evidence="6 12" id="KW-0067">ATP-binding</keyword>
<organism evidence="12 13">
    <name type="scientific">Polaromonas aquatica</name>
    <dbReference type="NCBI Taxonomy" id="332657"/>
    <lineage>
        <taxon>Bacteria</taxon>
        <taxon>Pseudomonadati</taxon>
        <taxon>Pseudomonadota</taxon>
        <taxon>Betaproteobacteria</taxon>
        <taxon>Burkholderiales</taxon>
        <taxon>Comamonadaceae</taxon>
        <taxon>Polaromonas</taxon>
    </lineage>
</organism>
<evidence type="ECO:0000259" key="11">
    <source>
        <dbReference type="PROSITE" id="PS51866"/>
    </source>
</evidence>
<evidence type="ECO:0000256" key="4">
    <source>
        <dbReference type="ARBA" id="ARBA00022519"/>
    </source>
</evidence>
<keyword evidence="13" id="KW-1185">Reference proteome</keyword>
<comment type="caution">
    <text evidence="12">The sequence shown here is derived from an EMBL/GenBank/DDBJ whole genome shotgun (WGS) entry which is preliminary data.</text>
</comment>
<dbReference type="GO" id="GO:0005524">
    <property type="term" value="F:ATP binding"/>
    <property type="evidence" value="ECO:0007669"/>
    <property type="project" value="UniProtKB-KW"/>
</dbReference>
<dbReference type="Gene3D" id="3.40.50.300">
    <property type="entry name" value="P-loop containing nucleotide triphosphate hydrolases"/>
    <property type="match status" value="1"/>
</dbReference>
<dbReference type="SUPFAM" id="SSF52540">
    <property type="entry name" value="P-loop containing nucleoside triphosphate hydrolases"/>
    <property type="match status" value="1"/>
</dbReference>
<dbReference type="Gene3D" id="2.40.50.100">
    <property type="match status" value="1"/>
</dbReference>
<evidence type="ECO:0000313" key="12">
    <source>
        <dbReference type="EMBL" id="MFC6283767.1"/>
    </source>
</evidence>
<evidence type="ECO:0000259" key="10">
    <source>
        <dbReference type="PROSITE" id="PS50893"/>
    </source>
</evidence>
<keyword evidence="5" id="KW-0547">Nucleotide-binding</keyword>
<sequence length="361" mass="38931">MSGNDGIRATFSRRNGDFLLNVKLDLPGRGVTAVHGTSGSGKTTFLRCVAGLERAGSAYLSVNGEVWQDERAGVFLPVHRRPLGYVFQEASLFAHLDVQRNLDYGLRRVPAAERRVALDQAIKLLGIEKLLQRRSDTLSGGERQRVAIARALATSPRLLLMDEPLASLDVQRKADVLPYLERLHDELDIPVLYVSHAPDEVARLADHLVLLEAGRVVAAGPTRELMTRMDLPLAHGDSAAAVIEATVNRVEPQYHLSHAGFAGGQISLLNPSLTVGQRVRVRIQARDVSLTLQKQEGTSVLNIFAVTVTGISADSPGQVMVGLDANGSTLLARITQKSADALQLQPGSRVYAQVKGVAVLG</sequence>
<dbReference type="Pfam" id="PF03459">
    <property type="entry name" value="TOBE"/>
    <property type="match status" value="1"/>
</dbReference>
<dbReference type="InterPro" id="IPR004606">
    <property type="entry name" value="Mop_domain"/>
</dbReference>
<keyword evidence="2" id="KW-1003">Cell membrane</keyword>
<dbReference type="RefSeq" id="WP_371439546.1">
    <property type="nucleotide sequence ID" value="NZ_JBHSRS010000084.1"/>
</dbReference>
<keyword evidence="3 9" id="KW-0500">Molybdenum</keyword>
<dbReference type="InterPro" id="IPR005116">
    <property type="entry name" value="Transp-assoc_OB_typ1"/>
</dbReference>
<dbReference type="PROSITE" id="PS51866">
    <property type="entry name" value="MOP"/>
    <property type="match status" value="1"/>
</dbReference>
<feature type="domain" description="Mop" evidence="11">
    <location>
        <begin position="297"/>
        <end position="361"/>
    </location>
</feature>
<dbReference type="EMBL" id="JBHSRS010000084">
    <property type="protein sequence ID" value="MFC6283767.1"/>
    <property type="molecule type" value="Genomic_DNA"/>
</dbReference>
<dbReference type="PANTHER" id="PTHR43514">
    <property type="entry name" value="ABC TRANSPORTER I FAMILY MEMBER 10"/>
    <property type="match status" value="1"/>
</dbReference>
<evidence type="ECO:0000313" key="13">
    <source>
        <dbReference type="Proteomes" id="UP001596270"/>
    </source>
</evidence>
<keyword evidence="1" id="KW-0813">Transport</keyword>
<evidence type="ECO:0000256" key="9">
    <source>
        <dbReference type="PROSITE-ProRule" id="PRU01213"/>
    </source>
</evidence>
<evidence type="ECO:0000256" key="2">
    <source>
        <dbReference type="ARBA" id="ARBA00022475"/>
    </source>
</evidence>
<dbReference type="PROSITE" id="PS00211">
    <property type="entry name" value="ABC_TRANSPORTER_1"/>
    <property type="match status" value="1"/>
</dbReference>
<dbReference type="InterPro" id="IPR050334">
    <property type="entry name" value="Molybdenum_import_ModC"/>
</dbReference>
<dbReference type="Pfam" id="PF00005">
    <property type="entry name" value="ABC_tran"/>
    <property type="match status" value="1"/>
</dbReference>
<dbReference type="NCBIfam" id="TIGR02142">
    <property type="entry name" value="modC_ABC"/>
    <property type="match status" value="1"/>
</dbReference>
<evidence type="ECO:0000256" key="7">
    <source>
        <dbReference type="ARBA" id="ARBA00022967"/>
    </source>
</evidence>
<dbReference type="InterPro" id="IPR011868">
    <property type="entry name" value="ModC_ABC_ATP-bd"/>
</dbReference>
<name>A0ABW1U2B7_9BURK</name>
<proteinExistence type="predicted"/>
<evidence type="ECO:0000256" key="6">
    <source>
        <dbReference type="ARBA" id="ARBA00022840"/>
    </source>
</evidence>
<dbReference type="Proteomes" id="UP001596270">
    <property type="component" value="Unassembled WGS sequence"/>
</dbReference>
<dbReference type="InterPro" id="IPR017871">
    <property type="entry name" value="ABC_transporter-like_CS"/>
</dbReference>
<keyword evidence="7" id="KW-1278">Translocase</keyword>
<reference evidence="13" key="1">
    <citation type="journal article" date="2019" name="Int. J. Syst. Evol. Microbiol.">
        <title>The Global Catalogue of Microorganisms (GCM) 10K type strain sequencing project: providing services to taxonomists for standard genome sequencing and annotation.</title>
        <authorList>
            <consortium name="The Broad Institute Genomics Platform"/>
            <consortium name="The Broad Institute Genome Sequencing Center for Infectious Disease"/>
            <person name="Wu L."/>
            <person name="Ma J."/>
        </authorList>
    </citation>
    <scope>NUCLEOTIDE SEQUENCE [LARGE SCALE GENOMIC DNA]</scope>
    <source>
        <strain evidence="13">CCUG 39402</strain>
    </source>
</reference>
<evidence type="ECO:0000256" key="5">
    <source>
        <dbReference type="ARBA" id="ARBA00022741"/>
    </source>
</evidence>
<keyword evidence="8" id="KW-0472">Membrane</keyword>
<dbReference type="SUPFAM" id="SSF50331">
    <property type="entry name" value="MOP-like"/>
    <property type="match status" value="1"/>
</dbReference>
<protein>
    <submittedName>
        <fullName evidence="12">Molybdenum ABC transporter ATP-binding protein</fullName>
    </submittedName>
</protein>
<evidence type="ECO:0000256" key="1">
    <source>
        <dbReference type="ARBA" id="ARBA00022448"/>
    </source>
</evidence>